<dbReference type="SMART" id="SM00822">
    <property type="entry name" value="PKS_KR"/>
    <property type="match status" value="1"/>
</dbReference>
<evidence type="ECO:0000313" key="10">
    <source>
        <dbReference type="EMBL" id="GIX67725.1"/>
    </source>
</evidence>
<dbReference type="Proteomes" id="UP001054945">
    <property type="component" value="Unassembled WGS sequence"/>
</dbReference>
<evidence type="ECO:0000256" key="2">
    <source>
        <dbReference type="ARBA" id="ARBA00022516"/>
    </source>
</evidence>
<evidence type="ECO:0000313" key="11">
    <source>
        <dbReference type="Proteomes" id="UP001054945"/>
    </source>
</evidence>
<dbReference type="GO" id="GO:0016491">
    <property type="term" value="F:oxidoreductase activity"/>
    <property type="evidence" value="ECO:0007669"/>
    <property type="project" value="UniProtKB-KW"/>
</dbReference>
<keyword evidence="8" id="KW-0511">Multifunctional enzyme</keyword>
<evidence type="ECO:0000256" key="7">
    <source>
        <dbReference type="ARBA" id="ARBA00023160"/>
    </source>
</evidence>
<dbReference type="GO" id="GO:0006633">
    <property type="term" value="P:fatty acid biosynthetic process"/>
    <property type="evidence" value="ECO:0007669"/>
    <property type="project" value="UniProtKB-KW"/>
</dbReference>
<evidence type="ECO:0000256" key="4">
    <source>
        <dbReference type="ARBA" id="ARBA00022857"/>
    </source>
</evidence>
<organism evidence="10 11">
    <name type="scientific">Caerostris extrusa</name>
    <name type="common">Bark spider</name>
    <name type="synonym">Caerostris bankana</name>
    <dbReference type="NCBI Taxonomy" id="172846"/>
    <lineage>
        <taxon>Eukaryota</taxon>
        <taxon>Metazoa</taxon>
        <taxon>Ecdysozoa</taxon>
        <taxon>Arthropoda</taxon>
        <taxon>Chelicerata</taxon>
        <taxon>Arachnida</taxon>
        <taxon>Araneae</taxon>
        <taxon>Araneomorphae</taxon>
        <taxon>Entelegynae</taxon>
        <taxon>Araneoidea</taxon>
        <taxon>Araneidae</taxon>
        <taxon>Caerostris</taxon>
    </lineage>
</organism>
<keyword evidence="6" id="KW-0443">Lipid metabolism</keyword>
<dbReference type="InterPro" id="IPR050091">
    <property type="entry name" value="PKS_NRPS_Biosynth_Enz"/>
</dbReference>
<gene>
    <name evidence="10" type="primary">FASN</name>
    <name evidence="10" type="ORF">CEXT_56001</name>
</gene>
<evidence type="ECO:0000259" key="9">
    <source>
        <dbReference type="SMART" id="SM00822"/>
    </source>
</evidence>
<dbReference type="EMBL" id="BPLR01001896">
    <property type="protein sequence ID" value="GIX67725.1"/>
    <property type="molecule type" value="Genomic_DNA"/>
</dbReference>
<evidence type="ECO:0000256" key="1">
    <source>
        <dbReference type="ARBA" id="ARBA00022450"/>
    </source>
</evidence>
<feature type="domain" description="Ketoreductase" evidence="9">
    <location>
        <begin position="2"/>
        <end position="147"/>
    </location>
</feature>
<dbReference type="GO" id="GO:0004312">
    <property type="term" value="F:fatty acid synthase activity"/>
    <property type="evidence" value="ECO:0007669"/>
    <property type="project" value="TreeGrafter"/>
</dbReference>
<protein>
    <submittedName>
        <fullName evidence="10">Fatty acid synthase</fullName>
    </submittedName>
</protein>
<evidence type="ECO:0000256" key="8">
    <source>
        <dbReference type="ARBA" id="ARBA00023268"/>
    </source>
</evidence>
<dbReference type="PANTHER" id="PTHR43775">
    <property type="entry name" value="FATTY ACID SYNTHASE"/>
    <property type="match status" value="1"/>
</dbReference>
<keyword evidence="11" id="KW-1185">Reference proteome</keyword>
<evidence type="ECO:0000256" key="5">
    <source>
        <dbReference type="ARBA" id="ARBA00023002"/>
    </source>
</evidence>
<dbReference type="AlphaFoldDB" id="A0AAV4M7D0"/>
<evidence type="ECO:0000256" key="6">
    <source>
        <dbReference type="ARBA" id="ARBA00023098"/>
    </source>
</evidence>
<sequence>MYIIVGGLGGLGLRADPLAVGQRCRPRNPDIEDRPYNPLLPLVEQAEQLLNNAALTAPVTGIFNVALVQKGDFMNNMSKEEFAVSCAPKVMGTRHLDELSRVMCSQLEHFVCFSSIASCRGIAGSSSYDSQTQPWTASACRGVLMDCQWGYIGQAGIAHRHMSDDVVIDGMALQTVRSCMKTLDYFLSSHDCPVVTSYVTSIQMRKSVRENALTQIAKILGTEDISMLNANRTLSEMGSRFPAEGGIDARHRVLLRYIAHRPTAGKDEGRRYQSSLRNRPFLKSAPLRYLVSVQKAC</sequence>
<dbReference type="InterPro" id="IPR057326">
    <property type="entry name" value="KR_dom"/>
</dbReference>
<accession>A0AAV4M7D0</accession>
<comment type="caution">
    <text evidence="10">The sequence shown here is derived from an EMBL/GenBank/DDBJ whole genome shotgun (WGS) entry which is preliminary data.</text>
</comment>
<dbReference type="InterPro" id="IPR013968">
    <property type="entry name" value="PKS_KR"/>
</dbReference>
<keyword evidence="1" id="KW-0596">Phosphopantetheine</keyword>
<evidence type="ECO:0000256" key="3">
    <source>
        <dbReference type="ARBA" id="ARBA00022832"/>
    </source>
</evidence>
<proteinExistence type="predicted"/>
<dbReference type="SUPFAM" id="SSF51735">
    <property type="entry name" value="NAD(P)-binding Rossmann-fold domains"/>
    <property type="match status" value="1"/>
</dbReference>
<dbReference type="PANTHER" id="PTHR43775:SF7">
    <property type="entry name" value="FATTY ACID SYNTHASE"/>
    <property type="match status" value="1"/>
</dbReference>
<dbReference type="Gene3D" id="3.40.50.720">
    <property type="entry name" value="NAD(P)-binding Rossmann-like Domain"/>
    <property type="match status" value="1"/>
</dbReference>
<dbReference type="InterPro" id="IPR036291">
    <property type="entry name" value="NAD(P)-bd_dom_sf"/>
</dbReference>
<keyword evidence="2" id="KW-0444">Lipid biosynthesis</keyword>
<keyword evidence="7" id="KW-0275">Fatty acid biosynthesis</keyword>
<name>A0AAV4M7D0_CAEEX</name>
<keyword evidence="5" id="KW-0560">Oxidoreductase</keyword>
<dbReference type="Pfam" id="PF08659">
    <property type="entry name" value="KR"/>
    <property type="match status" value="1"/>
</dbReference>
<keyword evidence="4" id="KW-0521">NADP</keyword>
<keyword evidence="3" id="KW-0276">Fatty acid metabolism</keyword>
<reference evidence="10 11" key="1">
    <citation type="submission" date="2021-06" db="EMBL/GenBank/DDBJ databases">
        <title>Caerostris extrusa draft genome.</title>
        <authorList>
            <person name="Kono N."/>
            <person name="Arakawa K."/>
        </authorList>
    </citation>
    <scope>NUCLEOTIDE SEQUENCE [LARGE SCALE GENOMIC DNA]</scope>
</reference>